<dbReference type="InterPro" id="IPR011635">
    <property type="entry name" value="CARDB"/>
</dbReference>
<accession>A0A9Q4GG32</accession>
<feature type="compositionally biased region" description="Acidic residues" evidence="1">
    <location>
        <begin position="347"/>
        <end position="357"/>
    </location>
</feature>
<protein>
    <submittedName>
        <fullName evidence="5">Carboxypeptidase regulatory-like domain-containing protein</fullName>
    </submittedName>
</protein>
<feature type="domain" description="CARDB" evidence="3">
    <location>
        <begin position="105"/>
        <end position="195"/>
    </location>
</feature>
<reference evidence="5" key="1">
    <citation type="submission" date="2022-09" db="EMBL/GenBank/DDBJ databases">
        <title>Haloadaptaus new haloarchaeum isolated from saline soil.</title>
        <authorList>
            <person name="Duran-Viseras A."/>
            <person name="Sanchez-Porro C."/>
            <person name="Ventosa A."/>
        </authorList>
    </citation>
    <scope>NUCLEOTIDE SEQUENCE</scope>
    <source>
        <strain evidence="5">F3-133</strain>
    </source>
</reference>
<dbReference type="PROSITE" id="PS50194">
    <property type="entry name" value="FILAMIN_REPEAT"/>
    <property type="match status" value="1"/>
</dbReference>
<gene>
    <name evidence="5" type="ORF">EGH25_02680</name>
</gene>
<evidence type="ECO:0000313" key="5">
    <source>
        <dbReference type="EMBL" id="MCX2818257.1"/>
    </source>
</evidence>
<dbReference type="InterPro" id="IPR025403">
    <property type="entry name" value="TgpA-like_C"/>
</dbReference>
<dbReference type="SUPFAM" id="SSF49452">
    <property type="entry name" value="Starch-binding domain-like"/>
    <property type="match status" value="1"/>
</dbReference>
<keyword evidence="5" id="KW-0378">Hydrolase</keyword>
<evidence type="ECO:0000256" key="1">
    <source>
        <dbReference type="SAM" id="MobiDB-lite"/>
    </source>
</evidence>
<keyword evidence="2" id="KW-0472">Membrane</keyword>
<dbReference type="EMBL" id="RKLV01000002">
    <property type="protein sequence ID" value="MCX2818257.1"/>
    <property type="molecule type" value="Genomic_DNA"/>
</dbReference>
<keyword evidence="5" id="KW-0121">Carboxypeptidase</keyword>
<dbReference type="Gene3D" id="2.60.40.1120">
    <property type="entry name" value="Carboxypeptidase-like, regulatory domain"/>
    <property type="match status" value="1"/>
</dbReference>
<sequence>MVALLLSGAAVTAADEGTGEVTGTVSTEGGHALADADVRLVNMSTGNEETTKSDANGSYSFESVEPGEYRLEAEFGGSDAIEDITVEEDETQEVELKLRPEGAYFVVSVDSTNSPVTAGNDVRVEFIVTNAGQESGTQVVKLGTPNAGGEFEEAERVSNLVPGSSRTVSLNMSTGLGDAGNYTAEVVTDEDTDEAEFVVEGADVELSITDTNSPVAEGENLTVDTEVSSGFGVSGRETVAVNVSGLGSETKTFSLEGGDEKDERFNIPTEDGDAGEYTANLTFGERVVDSTDVTVEESTGEDTGESGSETNESEKAGGSDDESTENSGSEGEGNGTTTGDSNTDNETVSDEPGEGDGDTQGVFGLSLNEALSYLGMALAAVVGIAVLAASSILVARRLRGRNRGGDGSDRGNGHETVFDTEYENDVYVSWSGMIDRAGIEDIGTKTPSEIAESAKEAGLDPGAVDELTDVFEEVRYRDTEPTAEQERRAKEAFERIKRSDSGG</sequence>
<dbReference type="RefSeq" id="WP_266085995.1">
    <property type="nucleotide sequence ID" value="NZ_RKLV01000002.1"/>
</dbReference>
<dbReference type="Pfam" id="PF07705">
    <property type="entry name" value="CARDB"/>
    <property type="match status" value="1"/>
</dbReference>
<dbReference type="Proteomes" id="UP001149411">
    <property type="component" value="Unassembled WGS sequence"/>
</dbReference>
<evidence type="ECO:0000259" key="3">
    <source>
        <dbReference type="Pfam" id="PF07705"/>
    </source>
</evidence>
<dbReference type="InterPro" id="IPR013784">
    <property type="entry name" value="Carb-bd-like_fold"/>
</dbReference>
<dbReference type="InterPro" id="IPR017868">
    <property type="entry name" value="Filamin/ABP280_repeat-like"/>
</dbReference>
<evidence type="ECO:0000313" key="6">
    <source>
        <dbReference type="Proteomes" id="UP001149411"/>
    </source>
</evidence>
<evidence type="ECO:0000256" key="2">
    <source>
        <dbReference type="SAM" id="Phobius"/>
    </source>
</evidence>
<comment type="caution">
    <text evidence="5">The sequence shown here is derived from an EMBL/GenBank/DDBJ whole genome shotgun (WGS) entry which is preliminary data.</text>
</comment>
<feature type="transmembrane region" description="Helical" evidence="2">
    <location>
        <begin position="373"/>
        <end position="395"/>
    </location>
</feature>
<dbReference type="Pfam" id="PF13620">
    <property type="entry name" value="CarboxypepD_reg"/>
    <property type="match status" value="1"/>
</dbReference>
<keyword evidence="2" id="KW-0812">Transmembrane</keyword>
<proteinExistence type="predicted"/>
<feature type="domain" description="Protein-glutamine gamma-glutamyltransferase-like C-terminal" evidence="4">
    <location>
        <begin position="435"/>
        <end position="494"/>
    </location>
</feature>
<keyword evidence="6" id="KW-1185">Reference proteome</keyword>
<keyword evidence="5" id="KW-0645">Protease</keyword>
<dbReference type="GO" id="GO:0030246">
    <property type="term" value="F:carbohydrate binding"/>
    <property type="evidence" value="ECO:0007669"/>
    <property type="project" value="InterPro"/>
</dbReference>
<name>A0A9Q4GG32_9EURY</name>
<feature type="compositionally biased region" description="Low complexity" evidence="1">
    <location>
        <begin position="337"/>
        <end position="346"/>
    </location>
</feature>
<organism evidence="5 6">
    <name type="scientific">Halorutilus salinus</name>
    <dbReference type="NCBI Taxonomy" id="2487751"/>
    <lineage>
        <taxon>Archaea</taxon>
        <taxon>Methanobacteriati</taxon>
        <taxon>Methanobacteriota</taxon>
        <taxon>Stenosarchaea group</taxon>
        <taxon>Halobacteria</taxon>
        <taxon>Halorutilales</taxon>
        <taxon>Halorutilaceae</taxon>
        <taxon>Halorutilus</taxon>
    </lineage>
</organism>
<dbReference type="GO" id="GO:0004180">
    <property type="term" value="F:carboxypeptidase activity"/>
    <property type="evidence" value="ECO:0007669"/>
    <property type="project" value="UniProtKB-KW"/>
</dbReference>
<feature type="compositionally biased region" description="Acidic residues" evidence="1">
    <location>
        <begin position="294"/>
        <end position="304"/>
    </location>
</feature>
<dbReference type="InterPro" id="IPR013783">
    <property type="entry name" value="Ig-like_fold"/>
</dbReference>
<feature type="region of interest" description="Disordered" evidence="1">
    <location>
        <begin position="478"/>
        <end position="503"/>
    </location>
</feature>
<evidence type="ECO:0000259" key="4">
    <source>
        <dbReference type="Pfam" id="PF13559"/>
    </source>
</evidence>
<dbReference type="Gene3D" id="2.60.40.10">
    <property type="entry name" value="Immunoglobulins"/>
    <property type="match status" value="1"/>
</dbReference>
<dbReference type="AlphaFoldDB" id="A0A9Q4GG32"/>
<dbReference type="Pfam" id="PF13559">
    <property type="entry name" value="DUF4129"/>
    <property type="match status" value="1"/>
</dbReference>
<keyword evidence="2" id="KW-1133">Transmembrane helix</keyword>
<feature type="region of interest" description="Disordered" evidence="1">
    <location>
        <begin position="249"/>
        <end position="361"/>
    </location>
</feature>